<feature type="region of interest" description="Disordered" evidence="1">
    <location>
        <begin position="84"/>
        <end position="103"/>
    </location>
</feature>
<feature type="domain" description="HD-GYP" evidence="2">
    <location>
        <begin position="155"/>
        <end position="355"/>
    </location>
</feature>
<dbReference type="PANTHER" id="PTHR43155:SF2">
    <property type="entry name" value="CYCLIC DI-GMP PHOSPHODIESTERASE PA4108"/>
    <property type="match status" value="1"/>
</dbReference>
<accession>A0A7Y0BP94</accession>
<dbReference type="GO" id="GO:0008081">
    <property type="term" value="F:phosphoric diester hydrolase activity"/>
    <property type="evidence" value="ECO:0007669"/>
    <property type="project" value="UniProtKB-ARBA"/>
</dbReference>
<dbReference type="RefSeq" id="WP_169493368.1">
    <property type="nucleotide sequence ID" value="NZ_JABBGM010000004.1"/>
</dbReference>
<dbReference type="Pfam" id="PF13487">
    <property type="entry name" value="HD_5"/>
    <property type="match status" value="1"/>
</dbReference>
<sequence length="432" mass="46493">MLKRVETNEVRLGMFIHKLEGSWFKHPFWKSRFLLEDEDLLQSLRDSAVPAVIIDTARGADVSRARMAAPGMAERHKPIQTSMPRASFGQARRSPVSGNRLPPATAMRAVGTSTAAEFGAARQVAGRAGRVVNKLFLEARLGKTLAASDVEPLIEDIYASIQRNLYAFNGLLRCQQDGGNIYRHSLAVSALMIALARTMRLTPLDTREAGMAGLLMDIGVGQLPPDALPQDGDYSRLPDDLRDGHVVLGHALLKAAGDIPDQVLRACLRHHERLDGSGYPYRLGAEDLDVISRMAAVCDSYDTLVNGLAGGEALDPAQAILALQAMEPALDGEVIRHFIDSVGVYPIGSLVVLRSERVAMVVDEDPTDNAKPTVRVFHSLRQGSAVRQATIVLSQCYGEDEIVGIADPVALGLGDVAALRASLLGAVERGAS</sequence>
<evidence type="ECO:0000256" key="1">
    <source>
        <dbReference type="SAM" id="MobiDB-lite"/>
    </source>
</evidence>
<name>A0A7Y0BP94_9SPHN</name>
<dbReference type="PANTHER" id="PTHR43155">
    <property type="entry name" value="CYCLIC DI-GMP PHOSPHODIESTERASE PA4108-RELATED"/>
    <property type="match status" value="1"/>
</dbReference>
<dbReference type="Gene3D" id="1.10.3210.10">
    <property type="entry name" value="Hypothetical protein af1432"/>
    <property type="match status" value="1"/>
</dbReference>
<dbReference type="CDD" id="cd00077">
    <property type="entry name" value="HDc"/>
    <property type="match status" value="1"/>
</dbReference>
<organism evidence="3 4">
    <name type="scientific">Novosphingobium olei</name>
    <dbReference type="NCBI Taxonomy" id="2728851"/>
    <lineage>
        <taxon>Bacteria</taxon>
        <taxon>Pseudomonadati</taxon>
        <taxon>Pseudomonadota</taxon>
        <taxon>Alphaproteobacteria</taxon>
        <taxon>Sphingomonadales</taxon>
        <taxon>Sphingomonadaceae</taxon>
        <taxon>Novosphingobium</taxon>
    </lineage>
</organism>
<reference evidence="3 4" key="1">
    <citation type="submission" date="2020-04" db="EMBL/GenBank/DDBJ databases">
        <title>Novosphingobium sp. TW-4 isolated from soil.</title>
        <authorList>
            <person name="Dahal R.H."/>
            <person name="Chaudhary D.K."/>
        </authorList>
    </citation>
    <scope>NUCLEOTIDE SEQUENCE [LARGE SCALE GENOMIC DNA]</scope>
    <source>
        <strain evidence="3 4">TW-4</strain>
    </source>
</reference>
<dbReference type="InterPro" id="IPR003607">
    <property type="entry name" value="HD/PDEase_dom"/>
</dbReference>
<evidence type="ECO:0000313" key="4">
    <source>
        <dbReference type="Proteomes" id="UP000583556"/>
    </source>
</evidence>
<proteinExistence type="predicted"/>
<keyword evidence="4" id="KW-1185">Reference proteome</keyword>
<gene>
    <name evidence="3" type="ORF">HHL27_10500</name>
</gene>
<dbReference type="SUPFAM" id="SSF109604">
    <property type="entry name" value="HD-domain/PDEase-like"/>
    <property type="match status" value="1"/>
</dbReference>
<dbReference type="InterPro" id="IPR037522">
    <property type="entry name" value="HD_GYP_dom"/>
</dbReference>
<comment type="caution">
    <text evidence="3">The sequence shown here is derived from an EMBL/GenBank/DDBJ whole genome shotgun (WGS) entry which is preliminary data.</text>
</comment>
<dbReference type="Pfam" id="PF11871">
    <property type="entry name" value="DUF3391"/>
    <property type="match status" value="1"/>
</dbReference>
<evidence type="ECO:0000313" key="3">
    <source>
        <dbReference type="EMBL" id="NML94092.1"/>
    </source>
</evidence>
<dbReference type="AlphaFoldDB" id="A0A7Y0BP94"/>
<dbReference type="InterPro" id="IPR021812">
    <property type="entry name" value="DUF3391"/>
</dbReference>
<evidence type="ECO:0000259" key="2">
    <source>
        <dbReference type="PROSITE" id="PS51832"/>
    </source>
</evidence>
<dbReference type="PROSITE" id="PS51832">
    <property type="entry name" value="HD_GYP"/>
    <property type="match status" value="1"/>
</dbReference>
<protein>
    <submittedName>
        <fullName evidence="3">DUF3391 domain-containing protein</fullName>
    </submittedName>
</protein>
<dbReference type="Proteomes" id="UP000583556">
    <property type="component" value="Unassembled WGS sequence"/>
</dbReference>
<dbReference type="EMBL" id="JABBGM010000004">
    <property type="protein sequence ID" value="NML94092.1"/>
    <property type="molecule type" value="Genomic_DNA"/>
</dbReference>